<dbReference type="AlphaFoldDB" id="A0A2D3USZ1"/>
<gene>
    <name evidence="3" type="ORF">RCC_00803</name>
</gene>
<dbReference type="GO" id="GO:0006139">
    <property type="term" value="P:nucleobase-containing compound metabolic process"/>
    <property type="evidence" value="ECO:0007669"/>
    <property type="project" value="UniProtKB-ARBA"/>
</dbReference>
<dbReference type="Proteomes" id="UP000225277">
    <property type="component" value="Unassembled WGS sequence"/>
</dbReference>
<name>A0A2D3USZ1_9PEZI</name>
<dbReference type="RefSeq" id="XP_023621764.1">
    <property type="nucleotide sequence ID" value="XM_023765996.1"/>
</dbReference>
<feature type="domain" description="CMP/dCMP-type deaminase" evidence="2">
    <location>
        <begin position="41"/>
        <end position="180"/>
    </location>
</feature>
<evidence type="ECO:0000313" key="3">
    <source>
        <dbReference type="EMBL" id="CZT14867.1"/>
    </source>
</evidence>
<dbReference type="InterPro" id="IPR002125">
    <property type="entry name" value="CMP_dCMP_dom"/>
</dbReference>
<dbReference type="GO" id="GO:0003824">
    <property type="term" value="F:catalytic activity"/>
    <property type="evidence" value="ECO:0007669"/>
    <property type="project" value="InterPro"/>
</dbReference>
<dbReference type="Pfam" id="PF18785">
    <property type="entry name" value="Inv-AAD"/>
    <property type="match status" value="1"/>
</dbReference>
<feature type="compositionally biased region" description="Polar residues" evidence="1">
    <location>
        <begin position="221"/>
        <end position="230"/>
    </location>
</feature>
<dbReference type="PROSITE" id="PS51747">
    <property type="entry name" value="CYT_DCMP_DEAMINASES_2"/>
    <property type="match status" value="1"/>
</dbReference>
<keyword evidence="4" id="KW-1185">Reference proteome</keyword>
<reference evidence="3 4" key="1">
    <citation type="submission" date="2016-03" db="EMBL/GenBank/DDBJ databases">
        <authorList>
            <person name="Ploux O."/>
        </authorList>
    </citation>
    <scope>NUCLEOTIDE SEQUENCE [LARGE SCALE GENOMIC DNA]</scope>
    <source>
        <strain evidence="3 4">URUG2</strain>
    </source>
</reference>
<feature type="region of interest" description="Disordered" evidence="1">
    <location>
        <begin position="202"/>
        <end position="230"/>
    </location>
</feature>
<dbReference type="SUPFAM" id="SSF53927">
    <property type="entry name" value="Cytidine deaminase-like"/>
    <property type="match status" value="1"/>
</dbReference>
<evidence type="ECO:0000259" key="2">
    <source>
        <dbReference type="PROSITE" id="PS51747"/>
    </source>
</evidence>
<evidence type="ECO:0000256" key="1">
    <source>
        <dbReference type="SAM" id="MobiDB-lite"/>
    </source>
</evidence>
<protein>
    <submittedName>
        <fullName evidence="3">Related to RIB2-DRAP deaminase</fullName>
    </submittedName>
</protein>
<feature type="region of interest" description="Disordered" evidence="1">
    <location>
        <begin position="1"/>
        <end position="27"/>
    </location>
</feature>
<evidence type="ECO:0000313" key="4">
    <source>
        <dbReference type="Proteomes" id="UP000225277"/>
    </source>
</evidence>
<dbReference type="InterPro" id="IPR016193">
    <property type="entry name" value="Cytidine_deaminase-like"/>
</dbReference>
<dbReference type="GeneID" id="35596149"/>
<dbReference type="Gene3D" id="3.40.140.10">
    <property type="entry name" value="Cytidine Deaminase, domain 2"/>
    <property type="match status" value="1"/>
</dbReference>
<dbReference type="STRING" id="112498.A0A2D3USZ1"/>
<dbReference type="EMBL" id="FJUY01000001">
    <property type="protein sequence ID" value="CZT14867.1"/>
    <property type="molecule type" value="Genomic_DNA"/>
</dbReference>
<proteinExistence type="predicted"/>
<dbReference type="OrthoDB" id="252265at2759"/>
<sequence>MTSSNIAQQHGIIIEDDEQPEVGHESNEYTSSMLQIPAVHQVASHYMRVALEEARKSPPKPTNYCVGALLLRAATSITPPSILATGYTLECEGNTHAEQCCFIKLAESLDCDVESLGSRMNGDILLYTTMEPCNQRSVGNLPCVDRILALKTAEGKQTISTVICGVGEPKDLVATNSGRARLEAAGIKVGVLTGMEEEILSVAKAGHPRPQDDREEAPGPSRSNIHNLLN</sequence>
<organism evidence="3 4">
    <name type="scientific">Ramularia collo-cygni</name>
    <dbReference type="NCBI Taxonomy" id="112498"/>
    <lineage>
        <taxon>Eukaryota</taxon>
        <taxon>Fungi</taxon>
        <taxon>Dikarya</taxon>
        <taxon>Ascomycota</taxon>
        <taxon>Pezizomycotina</taxon>
        <taxon>Dothideomycetes</taxon>
        <taxon>Dothideomycetidae</taxon>
        <taxon>Mycosphaerellales</taxon>
        <taxon>Mycosphaerellaceae</taxon>
        <taxon>Ramularia</taxon>
    </lineage>
</organism>
<accession>A0A2D3USZ1</accession>